<dbReference type="EMBL" id="VIFY01000135">
    <property type="protein sequence ID" value="TQB69800.1"/>
    <property type="molecule type" value="Genomic_DNA"/>
</dbReference>
<dbReference type="AlphaFoldDB" id="A0A507QS21"/>
<keyword evidence="2" id="KW-1185">Reference proteome</keyword>
<accession>A0A507QS21</accession>
<dbReference type="SUPFAM" id="SSF56059">
    <property type="entry name" value="Glutathione synthetase ATP-binding domain-like"/>
    <property type="match status" value="1"/>
</dbReference>
<evidence type="ECO:0000313" key="2">
    <source>
        <dbReference type="Proteomes" id="UP000319663"/>
    </source>
</evidence>
<sequence>MKSPVPQRLQQVHVFLNDGEYEPVASYDAKNATYLQDQEALQESLVQLCSAKTWYKDARMACCPRPVLFTSEHRRKWSELHEALVLAITDIVERWWTDPAAHFPERMPLEPEEEDLLRWIDSQVPDNLPSYRECRGSWRPDFLVEEDSSEGAENFRITEINARFPFNGCMFEAYGQQALQDIGVCGGSNGLVGGTDPAKILDGLLSLFRPDLPVHLLKGEEAGIDIHMVVEFVQRHSGITPRFILPADLRLLPDARAKGGYKLCCVVKSSDNVAASSSLLCHNGEMLEEIHQVGLELHQRELRALQPEMLHQISLRCFNDLRTILLVHDKRMLGIVKQEIKDLVARKVLTSMQAKALDKGIADTILPGSLELQELIRHCKESPDHKDEYILKPVRSGKGDGIVFGEELSSSEWISRLQHLRATQLSAAHGGTCIVQRRVKQLLYDVILRPTGLKTRYPLIGTYHSINGEFLGLGLWRSSPDQICAISHGGAWMCSVTRGDCD</sequence>
<organism evidence="1 2">
    <name type="scientific">Monascus purpureus</name>
    <name type="common">Red mold</name>
    <name type="synonym">Monascus anka</name>
    <dbReference type="NCBI Taxonomy" id="5098"/>
    <lineage>
        <taxon>Eukaryota</taxon>
        <taxon>Fungi</taxon>
        <taxon>Dikarya</taxon>
        <taxon>Ascomycota</taxon>
        <taxon>Pezizomycotina</taxon>
        <taxon>Eurotiomycetes</taxon>
        <taxon>Eurotiomycetidae</taxon>
        <taxon>Eurotiales</taxon>
        <taxon>Aspergillaceae</taxon>
        <taxon>Monascus</taxon>
    </lineage>
</organism>
<evidence type="ECO:0000313" key="1">
    <source>
        <dbReference type="EMBL" id="TQB69800.1"/>
    </source>
</evidence>
<dbReference type="Proteomes" id="UP000319663">
    <property type="component" value="Unassembled WGS sequence"/>
</dbReference>
<protein>
    <submittedName>
        <fullName evidence="1">Uncharacterized protein</fullName>
    </submittedName>
</protein>
<proteinExistence type="predicted"/>
<reference evidence="1 2" key="1">
    <citation type="submission" date="2019-06" db="EMBL/GenBank/DDBJ databases">
        <title>Wine fermentation using esterase from Monascus purpureus.</title>
        <authorList>
            <person name="Geng C."/>
            <person name="Zhang Y."/>
        </authorList>
    </citation>
    <scope>NUCLEOTIDE SEQUENCE [LARGE SCALE GENOMIC DNA]</scope>
    <source>
        <strain evidence="1">HQ1</strain>
    </source>
</reference>
<name>A0A507QS21_MONPU</name>
<comment type="caution">
    <text evidence="1">The sequence shown here is derived from an EMBL/GenBank/DDBJ whole genome shotgun (WGS) entry which is preliminary data.</text>
</comment>
<gene>
    <name evidence="1" type="ORF">MPDQ_001337</name>
</gene>